<reference evidence="9 10" key="1">
    <citation type="journal article" date="2014" name="BMC Genomics">
        <title>Oil accumulation mechanisms of the oleaginous microalga Chlorella protothecoides revealed through its genome, transcriptomes, and proteomes.</title>
        <authorList>
            <person name="Gao C."/>
            <person name="Wang Y."/>
            <person name="Shen Y."/>
            <person name="Yan D."/>
            <person name="He X."/>
            <person name="Dai J."/>
            <person name="Wu Q."/>
        </authorList>
    </citation>
    <scope>NUCLEOTIDE SEQUENCE [LARGE SCALE GENOMIC DNA]</scope>
    <source>
        <strain evidence="9 10">0710</strain>
    </source>
</reference>
<dbReference type="KEGG" id="apro:F751_4588"/>
<comment type="catalytic activity">
    <reaction evidence="8">
        <text>L-isoleucine + 2-oxoglutarate = (S)-3-methyl-2-oxopentanoate + L-glutamate</text>
        <dbReference type="Rhea" id="RHEA:24801"/>
        <dbReference type="ChEBI" id="CHEBI:16810"/>
        <dbReference type="ChEBI" id="CHEBI:29985"/>
        <dbReference type="ChEBI" id="CHEBI:35146"/>
        <dbReference type="ChEBI" id="CHEBI:58045"/>
        <dbReference type="EC" id="2.6.1.42"/>
    </reaction>
</comment>
<dbReference type="EC" id="2.6.1.42" evidence="8"/>
<dbReference type="PIRSF" id="PIRSF006468">
    <property type="entry name" value="BCAT1"/>
    <property type="match status" value="1"/>
</dbReference>
<dbReference type="InterPro" id="IPR005786">
    <property type="entry name" value="B_amino_transII"/>
</dbReference>
<dbReference type="InterPro" id="IPR043132">
    <property type="entry name" value="BCAT-like_C"/>
</dbReference>
<dbReference type="eggNOG" id="KOG0975">
    <property type="taxonomic scope" value="Eukaryota"/>
</dbReference>
<proteinExistence type="inferred from homology"/>
<evidence type="ECO:0000313" key="10">
    <source>
        <dbReference type="Proteomes" id="UP000028924"/>
    </source>
</evidence>
<dbReference type="RefSeq" id="XP_011400285.1">
    <property type="nucleotide sequence ID" value="XM_011401983.1"/>
</dbReference>
<dbReference type="Proteomes" id="UP000028924">
    <property type="component" value="Unassembled WGS sequence"/>
</dbReference>
<dbReference type="AlphaFoldDB" id="A0A087SNL4"/>
<organism evidence="9 10">
    <name type="scientific">Auxenochlorella protothecoides</name>
    <name type="common">Green microalga</name>
    <name type="synonym">Chlorella protothecoides</name>
    <dbReference type="NCBI Taxonomy" id="3075"/>
    <lineage>
        <taxon>Eukaryota</taxon>
        <taxon>Viridiplantae</taxon>
        <taxon>Chlorophyta</taxon>
        <taxon>core chlorophytes</taxon>
        <taxon>Trebouxiophyceae</taxon>
        <taxon>Chlorellales</taxon>
        <taxon>Chlorellaceae</taxon>
        <taxon>Auxenochlorella</taxon>
    </lineage>
</organism>
<evidence type="ECO:0000256" key="3">
    <source>
        <dbReference type="ARBA" id="ARBA00022576"/>
    </source>
</evidence>
<evidence type="ECO:0000256" key="8">
    <source>
        <dbReference type="RuleBase" id="RU004517"/>
    </source>
</evidence>
<dbReference type="InterPro" id="IPR033939">
    <property type="entry name" value="BCAT_family"/>
</dbReference>
<dbReference type="PANTHER" id="PTHR42825:SF2">
    <property type="entry name" value="BRANCHED-CHAIN-AMINO-ACID AMINOTRANSFERASE 3, CHLOROPLASTIC-RELATED"/>
    <property type="match status" value="1"/>
</dbReference>
<keyword evidence="8" id="KW-0028">Amino-acid biosynthesis</keyword>
<dbReference type="PROSITE" id="PS00770">
    <property type="entry name" value="AA_TRANSFER_CLASS_4"/>
    <property type="match status" value="1"/>
</dbReference>
<evidence type="ECO:0000256" key="7">
    <source>
        <dbReference type="RuleBase" id="RU004516"/>
    </source>
</evidence>
<accession>A0A087SNL4</accession>
<keyword evidence="8" id="KW-0100">Branched-chain amino acid biosynthesis</keyword>
<dbReference type="GO" id="GO:0052656">
    <property type="term" value="F:L-isoleucine-2-oxoglutarate transaminase activity"/>
    <property type="evidence" value="ECO:0007669"/>
    <property type="project" value="RHEA"/>
</dbReference>
<dbReference type="GO" id="GO:0009082">
    <property type="term" value="P:branched-chain amino acid biosynthetic process"/>
    <property type="evidence" value="ECO:0007669"/>
    <property type="project" value="UniProtKB-KW"/>
</dbReference>
<dbReference type="InterPro" id="IPR018300">
    <property type="entry name" value="Aminotrans_IV_CS"/>
</dbReference>
<gene>
    <name evidence="9" type="ORF">F751_4588</name>
</gene>
<keyword evidence="3 8" id="KW-0032">Aminotransferase</keyword>
<dbReference type="InterPro" id="IPR001544">
    <property type="entry name" value="Aminotrans_IV"/>
</dbReference>
<dbReference type="CDD" id="cd01557">
    <property type="entry name" value="BCAT_beta_family"/>
    <property type="match status" value="1"/>
</dbReference>
<dbReference type="STRING" id="3075.A0A087SNL4"/>
<dbReference type="InterPro" id="IPR043131">
    <property type="entry name" value="BCAT-like_N"/>
</dbReference>
<comment type="catalytic activity">
    <reaction evidence="8">
        <text>L-valine + 2-oxoglutarate = 3-methyl-2-oxobutanoate + L-glutamate</text>
        <dbReference type="Rhea" id="RHEA:24813"/>
        <dbReference type="ChEBI" id="CHEBI:11851"/>
        <dbReference type="ChEBI" id="CHEBI:16810"/>
        <dbReference type="ChEBI" id="CHEBI:29985"/>
        <dbReference type="ChEBI" id="CHEBI:57762"/>
        <dbReference type="EC" id="2.6.1.42"/>
    </reaction>
</comment>
<dbReference type="GO" id="GO:0008652">
    <property type="term" value="P:amino acid biosynthetic process"/>
    <property type="evidence" value="ECO:0007669"/>
    <property type="project" value="UniProtKB-KW"/>
</dbReference>
<keyword evidence="4 8" id="KW-0808">Transferase</keyword>
<protein>
    <recommendedName>
        <fullName evidence="8">Branched-chain-amino-acid aminotransferase</fullName>
        <ecNumber evidence="8">2.6.1.42</ecNumber>
    </recommendedName>
</protein>
<name>A0A087SNL4_AUXPR</name>
<evidence type="ECO:0000256" key="4">
    <source>
        <dbReference type="ARBA" id="ARBA00022679"/>
    </source>
</evidence>
<keyword evidence="5 7" id="KW-0663">Pyridoxal phosphate</keyword>
<dbReference type="Gene3D" id="3.20.10.10">
    <property type="entry name" value="D-amino Acid Aminotransferase, subunit A, domain 2"/>
    <property type="match status" value="1"/>
</dbReference>
<evidence type="ECO:0000256" key="5">
    <source>
        <dbReference type="ARBA" id="ARBA00022898"/>
    </source>
</evidence>
<keyword evidence="10" id="KW-1185">Reference proteome</keyword>
<comment type="catalytic activity">
    <reaction evidence="8">
        <text>L-leucine + 2-oxoglutarate = 4-methyl-2-oxopentanoate + L-glutamate</text>
        <dbReference type="Rhea" id="RHEA:18321"/>
        <dbReference type="ChEBI" id="CHEBI:16810"/>
        <dbReference type="ChEBI" id="CHEBI:17865"/>
        <dbReference type="ChEBI" id="CHEBI:29985"/>
        <dbReference type="ChEBI" id="CHEBI:57427"/>
        <dbReference type="EC" id="2.6.1.42"/>
    </reaction>
</comment>
<evidence type="ECO:0000256" key="1">
    <source>
        <dbReference type="ARBA" id="ARBA00001933"/>
    </source>
</evidence>
<dbReference type="OrthoDB" id="409992at2759"/>
<dbReference type="GO" id="GO:0052655">
    <property type="term" value="F:L-valine-2-oxoglutarate transaminase activity"/>
    <property type="evidence" value="ECO:0007669"/>
    <property type="project" value="RHEA"/>
</dbReference>
<dbReference type="EMBL" id="KL662144">
    <property type="protein sequence ID" value="KFM27318.1"/>
    <property type="molecule type" value="Genomic_DNA"/>
</dbReference>
<evidence type="ECO:0000313" key="9">
    <source>
        <dbReference type="EMBL" id="KFM27318.1"/>
    </source>
</evidence>
<dbReference type="PANTHER" id="PTHR42825">
    <property type="entry name" value="AMINO ACID AMINOTRANSFERASE"/>
    <property type="match status" value="1"/>
</dbReference>
<comment type="cofactor">
    <cofactor evidence="1 7">
        <name>pyridoxal 5'-phosphate</name>
        <dbReference type="ChEBI" id="CHEBI:597326"/>
    </cofactor>
</comment>
<dbReference type="Pfam" id="PF01063">
    <property type="entry name" value="Aminotran_4"/>
    <property type="match status" value="1"/>
</dbReference>
<evidence type="ECO:0000256" key="2">
    <source>
        <dbReference type="ARBA" id="ARBA00009320"/>
    </source>
</evidence>
<dbReference type="SUPFAM" id="SSF56752">
    <property type="entry name" value="D-aminoacid aminotransferase-like PLP-dependent enzymes"/>
    <property type="match status" value="1"/>
</dbReference>
<dbReference type="Gene3D" id="3.30.470.10">
    <property type="match status" value="1"/>
</dbReference>
<dbReference type="InterPro" id="IPR036038">
    <property type="entry name" value="Aminotransferase-like"/>
</dbReference>
<sequence>MALAHQLQLHQIGCLHRNAAALRATPRPSLARTVAKAVTETEAVGAPTSSIDWDNLGFGIQGVAPSMFVATFDTEMGEWSEGGVQPYGPLPMYPSAQVLNYGQAIFEGLKAQRSTRDRIVLFRPTSNAERMQAGAARMSMAAPPEDLFVRGVEAAVRSNASYVPPQGKGSLYLRPLLIGSGPILGVGPAPSYTFIVYAASVGAYFKGGQLSPIDLLVETRPGLGSLAAAKAEGYSDVLYLDAKHDNFLEEVSSCNVFAVYGKTIRTPPLAGTILPGVTRRSVIELARAKGYTVEEAPVSVAEALAADEVFTTGTAVVLCSVGSLTYQGTKQRYGTEGQPGPVALELYEALTGLQQERTEDPFGWVHHVPL</sequence>
<dbReference type="GO" id="GO:0052654">
    <property type="term" value="F:L-leucine-2-oxoglutarate transaminase activity"/>
    <property type="evidence" value="ECO:0007669"/>
    <property type="project" value="RHEA"/>
</dbReference>
<evidence type="ECO:0000256" key="6">
    <source>
        <dbReference type="RuleBase" id="RU004106"/>
    </source>
</evidence>
<comment type="similarity">
    <text evidence="2 6">Belongs to the class-IV pyridoxal-phosphate-dependent aminotransferase family.</text>
</comment>
<dbReference type="GeneID" id="23615979"/>